<gene>
    <name evidence="2" type="ORF">V1351_11790</name>
</gene>
<dbReference type="RefSeq" id="WP_338748364.1">
    <property type="nucleotide sequence ID" value="NZ_CP144913.1"/>
</dbReference>
<organism evidence="2 3">
    <name type="scientific">Janibacter alittae</name>
    <dbReference type="NCBI Taxonomy" id="3115209"/>
    <lineage>
        <taxon>Bacteria</taxon>
        <taxon>Bacillati</taxon>
        <taxon>Actinomycetota</taxon>
        <taxon>Actinomycetes</taxon>
        <taxon>Micrococcales</taxon>
        <taxon>Intrasporangiaceae</taxon>
        <taxon>Janibacter</taxon>
    </lineage>
</organism>
<feature type="transmembrane region" description="Helical" evidence="1">
    <location>
        <begin position="101"/>
        <end position="120"/>
    </location>
</feature>
<keyword evidence="1" id="KW-0812">Transmembrane</keyword>
<evidence type="ECO:0000256" key="1">
    <source>
        <dbReference type="SAM" id="Phobius"/>
    </source>
</evidence>
<reference evidence="2 3" key="1">
    <citation type="submission" date="2024-02" db="EMBL/GenBank/DDBJ databases">
        <title>Janibacter sp. nov., isolated from gut of marine sandworm.</title>
        <authorList>
            <person name="Kim B."/>
            <person name="Jun M.O."/>
            <person name="Shin N.-R."/>
        </authorList>
    </citation>
    <scope>NUCLEOTIDE SEQUENCE [LARGE SCALE GENOMIC DNA]</scope>
    <source>
        <strain evidence="2 3">A1S7</strain>
    </source>
</reference>
<protein>
    <recommendedName>
        <fullName evidence="4">DoxX family membrane protein</fullName>
    </recommendedName>
</protein>
<feature type="transmembrane region" description="Helical" evidence="1">
    <location>
        <begin position="260"/>
        <end position="281"/>
    </location>
</feature>
<proteinExistence type="predicted"/>
<feature type="transmembrane region" description="Helical" evidence="1">
    <location>
        <begin position="234"/>
        <end position="254"/>
    </location>
</feature>
<feature type="transmembrane region" description="Helical" evidence="1">
    <location>
        <begin position="77"/>
        <end position="94"/>
    </location>
</feature>
<name>A0ABZ2MF37_9MICO</name>
<keyword evidence="1" id="KW-0472">Membrane</keyword>
<feature type="transmembrane region" description="Helical" evidence="1">
    <location>
        <begin position="126"/>
        <end position="147"/>
    </location>
</feature>
<dbReference type="EMBL" id="CP144913">
    <property type="protein sequence ID" value="WXB75628.1"/>
    <property type="molecule type" value="Genomic_DNA"/>
</dbReference>
<dbReference type="Proteomes" id="UP001382727">
    <property type="component" value="Chromosome"/>
</dbReference>
<feature type="transmembrane region" description="Helical" evidence="1">
    <location>
        <begin position="12"/>
        <end position="29"/>
    </location>
</feature>
<accession>A0ABZ2MF37</accession>
<evidence type="ECO:0008006" key="4">
    <source>
        <dbReference type="Google" id="ProtNLM"/>
    </source>
</evidence>
<sequence length="303" mass="31056">MSPAVDKAPIGSARAAAALRVLLGLMWLYNVAWKRAPDFGQEAGNGLFKFTGYAVSDPVFPPFSWVVEHAVLPHFQAFGWVVLVVETGLAVMLLTGTWVRVAAAVGIAQSVAIALSVAYAPAEWPWSYWLMIGAHLMILFSSAGRVLSTDAIRAGLSRGIPVLRSWGVLAMLVGLVAVVGSLDDPLAASGYEVGSSDPSVSLGAYNLGGGLVLLLIGVLLLAASRPGSGAGGRATAMGAAVTATVAALSLYIQVGFSDPVLGGTTTSAGFLLCLAVVALAVTRQTSAATTHSRQQPASPSVAR</sequence>
<feature type="transmembrane region" description="Helical" evidence="1">
    <location>
        <begin position="202"/>
        <end position="222"/>
    </location>
</feature>
<evidence type="ECO:0000313" key="3">
    <source>
        <dbReference type="Proteomes" id="UP001382727"/>
    </source>
</evidence>
<keyword evidence="3" id="KW-1185">Reference proteome</keyword>
<keyword evidence="1" id="KW-1133">Transmembrane helix</keyword>
<evidence type="ECO:0000313" key="2">
    <source>
        <dbReference type="EMBL" id="WXB75628.1"/>
    </source>
</evidence>
<feature type="transmembrane region" description="Helical" evidence="1">
    <location>
        <begin position="159"/>
        <end position="182"/>
    </location>
</feature>